<dbReference type="InterPro" id="IPR013108">
    <property type="entry name" value="Amidohydro_3"/>
</dbReference>
<keyword evidence="3" id="KW-1185">Reference proteome</keyword>
<dbReference type="Pfam" id="PF07969">
    <property type="entry name" value="Amidohydro_3"/>
    <property type="match status" value="1"/>
</dbReference>
<name>A0ABV9YSI6_9PSEU</name>
<evidence type="ECO:0000313" key="2">
    <source>
        <dbReference type="EMBL" id="MFC5065094.1"/>
    </source>
</evidence>
<dbReference type="EMBL" id="JBHSIV010000030">
    <property type="protein sequence ID" value="MFC5065094.1"/>
    <property type="molecule type" value="Genomic_DNA"/>
</dbReference>
<evidence type="ECO:0000313" key="3">
    <source>
        <dbReference type="Proteomes" id="UP001595947"/>
    </source>
</evidence>
<accession>A0ABV9YSI6</accession>
<evidence type="ECO:0000259" key="1">
    <source>
        <dbReference type="Pfam" id="PF07969"/>
    </source>
</evidence>
<feature type="domain" description="Amidohydrolase 3" evidence="1">
    <location>
        <begin position="48"/>
        <end position="400"/>
    </location>
</feature>
<dbReference type="SUPFAM" id="SSF51556">
    <property type="entry name" value="Metallo-dependent hydrolases"/>
    <property type="match status" value="1"/>
</dbReference>
<dbReference type="Gene3D" id="3.20.20.140">
    <property type="entry name" value="Metal-dependent hydrolases"/>
    <property type="match status" value="1"/>
</dbReference>
<protein>
    <submittedName>
        <fullName evidence="2">Amidohydrolase family protein</fullName>
    </submittedName>
</protein>
<dbReference type="RefSeq" id="WP_378038427.1">
    <property type="nucleotide sequence ID" value="NZ_JBHSIV010000030.1"/>
</dbReference>
<dbReference type="CDD" id="cd01293">
    <property type="entry name" value="Bact_CD"/>
    <property type="match status" value="1"/>
</dbReference>
<sequence>MADLLLTNVLPRGFDGPVDVRVADGRIAEIGPEIVVGGDVPTIDGGRRPVLPGLVEPHLHLDKAMLLGPERSELADRGTLEGAVSATAAAKENFTHDDVVARAEDVLRRAVRHGTTLVRTPVDVDPTVGLTSIDALLEVKERWAGVVELQVVAFPQEGIAARPGTYDLLVEAMRRGADVIGGCSYAEDDVEGCREHVRTVFDLAERFDVDVDVHADFAPGPGDPRQDLAEHVAAVTAERGWGGRTTIGHVTTMAGLPDERRRRLAGTLAEAGVGLVVLPPTDLYLQGRAAPVAELLDAGVATALSSNNVRNAFTPFGTVDLLDVTMLAAHTQPFGTPEGLDRLLDLATSGAAGLLRVPGHDLAPGSRADLVVLDAPGADHHTALLDRVPRRFVISAGTLVAETVTTATLHGIRTATMMEA</sequence>
<comment type="caution">
    <text evidence="2">The sequence shown here is derived from an EMBL/GenBank/DDBJ whole genome shotgun (WGS) entry which is preliminary data.</text>
</comment>
<proteinExistence type="predicted"/>
<dbReference type="PANTHER" id="PTHR32027:SF9">
    <property type="entry name" value="BLL3847 PROTEIN"/>
    <property type="match status" value="1"/>
</dbReference>
<dbReference type="SUPFAM" id="SSF51338">
    <property type="entry name" value="Composite domain of metallo-dependent hydrolases"/>
    <property type="match status" value="1"/>
</dbReference>
<gene>
    <name evidence="2" type="ORF">ACFPBZ_22950</name>
</gene>
<dbReference type="InterPro" id="IPR032466">
    <property type="entry name" value="Metal_Hydrolase"/>
</dbReference>
<dbReference type="Gene3D" id="2.30.40.10">
    <property type="entry name" value="Urease, subunit C, domain 1"/>
    <property type="match status" value="1"/>
</dbReference>
<dbReference type="InterPro" id="IPR011059">
    <property type="entry name" value="Metal-dep_hydrolase_composite"/>
</dbReference>
<reference evidence="3" key="1">
    <citation type="journal article" date="2019" name="Int. J. Syst. Evol. Microbiol.">
        <title>The Global Catalogue of Microorganisms (GCM) 10K type strain sequencing project: providing services to taxonomists for standard genome sequencing and annotation.</title>
        <authorList>
            <consortium name="The Broad Institute Genomics Platform"/>
            <consortium name="The Broad Institute Genome Sequencing Center for Infectious Disease"/>
            <person name="Wu L."/>
            <person name="Ma J."/>
        </authorList>
    </citation>
    <scope>NUCLEOTIDE SEQUENCE [LARGE SCALE GENOMIC DNA]</scope>
    <source>
        <strain evidence="3">CGMCC 4.7093</strain>
    </source>
</reference>
<dbReference type="InterPro" id="IPR052349">
    <property type="entry name" value="Metallo-hydrolase_Enzymes"/>
</dbReference>
<dbReference type="Proteomes" id="UP001595947">
    <property type="component" value="Unassembled WGS sequence"/>
</dbReference>
<dbReference type="PANTHER" id="PTHR32027">
    <property type="entry name" value="CYTOSINE DEAMINASE"/>
    <property type="match status" value="1"/>
</dbReference>
<organism evidence="2 3">
    <name type="scientific">Actinomycetospora atypica</name>
    <dbReference type="NCBI Taxonomy" id="1290095"/>
    <lineage>
        <taxon>Bacteria</taxon>
        <taxon>Bacillati</taxon>
        <taxon>Actinomycetota</taxon>
        <taxon>Actinomycetes</taxon>
        <taxon>Pseudonocardiales</taxon>
        <taxon>Pseudonocardiaceae</taxon>
        <taxon>Actinomycetospora</taxon>
    </lineage>
</organism>